<evidence type="ECO:0000313" key="3">
    <source>
        <dbReference type="Proteomes" id="UP000006968"/>
    </source>
</evidence>
<dbReference type="PANTHER" id="PTHR13832">
    <property type="entry name" value="PROTEIN PHOSPHATASE 2C"/>
    <property type="match status" value="1"/>
</dbReference>
<dbReference type="GO" id="GO:0004722">
    <property type="term" value="F:protein serine/threonine phosphatase activity"/>
    <property type="evidence" value="ECO:0007669"/>
    <property type="project" value="InterPro"/>
</dbReference>
<dbReference type="FunFam" id="3.60.40.10:FF:000112">
    <property type="entry name" value="Ptc6p"/>
    <property type="match status" value="1"/>
</dbReference>
<dbReference type="EMBL" id="ALIE01000024">
    <property type="protein sequence ID" value="EJS44487.1"/>
    <property type="molecule type" value="Genomic_DNA"/>
</dbReference>
<dbReference type="PROSITE" id="PS51746">
    <property type="entry name" value="PPM_2"/>
    <property type="match status" value="1"/>
</dbReference>
<dbReference type="InterPro" id="IPR001932">
    <property type="entry name" value="PPM-type_phosphatase-like_dom"/>
</dbReference>
<dbReference type="InterPro" id="IPR015655">
    <property type="entry name" value="PP2C"/>
</dbReference>
<dbReference type="SMART" id="SM00332">
    <property type="entry name" value="PP2Cc"/>
    <property type="match status" value="1"/>
</dbReference>
<dbReference type="Pfam" id="PF00481">
    <property type="entry name" value="PP2C"/>
    <property type="match status" value="1"/>
</dbReference>
<sequence>MRLGSAYAYCKPSQNVGLKLDLLRGLPGYVGHATSRINRLENQDSYSIRMMRSWPNAYGSALNCSVFDGHGEKGAQLSQLLADRLCGSMDNAETSWSKQDLKEVVEEYATRFPEGNYWKHKLATFDKFYDKFIRNCNSKQELLLMGEGDSTSTLAQNGGRMIFDKMGNIIDKIALLTELDRLRLFYGFAKFDLDRCCNLGTTAGSTASSIYLYPYDNPNAPTDEGKDDDSWMISHSGLLKLIVTQVGDSKIILCDQDGIAHPLTTTHHTNSSRERRRLSLDPTRLNPDAFGETRFLNNFANTRSFGDVAGKPYGISSEPDIFSFLIGNTLRLPRSERSKLPFNGDECFLALVTDGITNKLADQELVDLITSTVNSWGLKKATPQFVAEETIKFIQAIATKHSDNATCLVVRLSNWGNWPNVDRTGRQRETKLVNAQSSETKLN</sequence>
<accession>J8LQT5</accession>
<dbReference type="AlphaFoldDB" id="J8LQT5"/>
<dbReference type="HOGENOM" id="CLU_021251_0_0_1"/>
<evidence type="ECO:0000313" key="2">
    <source>
        <dbReference type="EMBL" id="EJS44487.1"/>
    </source>
</evidence>
<protein>
    <submittedName>
        <fullName evidence="2">YCR079W</fullName>
    </submittedName>
</protein>
<dbReference type="InterPro" id="IPR036457">
    <property type="entry name" value="PPM-type-like_dom_sf"/>
</dbReference>
<name>J8LQT5_SACAR</name>
<evidence type="ECO:0000259" key="1">
    <source>
        <dbReference type="PROSITE" id="PS51746"/>
    </source>
</evidence>
<gene>
    <name evidence="2" type="ORF">SU7_0402</name>
</gene>
<dbReference type="PANTHER" id="PTHR13832:SF589">
    <property type="entry name" value="[PYRUVATE DEHYDROGENASE [ACETYL-TRANSFERRING]]-PHOSPHATASE 2, MITOCHONDRIAL"/>
    <property type="match status" value="1"/>
</dbReference>
<feature type="domain" description="PPM-type phosphatase" evidence="1">
    <location>
        <begin position="29"/>
        <end position="412"/>
    </location>
</feature>
<keyword evidence="3" id="KW-1185">Reference proteome</keyword>
<dbReference type="CDD" id="cd00143">
    <property type="entry name" value="PP2Cc"/>
    <property type="match status" value="1"/>
</dbReference>
<reference evidence="2 3" key="1">
    <citation type="journal article" date="2013" name="BMC Genomics">
        <title>High quality de novo sequencing and assembly of the Saccharomyces arboricolus genome.</title>
        <authorList>
            <person name="Liti G."/>
            <person name="Nguyen Ba A.N."/>
            <person name="Blythe M."/>
            <person name="Mueller C.A."/>
            <person name="Bergstroem A."/>
            <person name="Cubillos F.A."/>
            <person name="Dafhnis-Calas F."/>
            <person name="Khoshraftar S."/>
            <person name="Malla S."/>
            <person name="Mehta N."/>
            <person name="Siow C.C."/>
            <person name="Warringer J."/>
            <person name="Moses A.M."/>
            <person name="Louis E.J."/>
            <person name="Nieduszynski C.A."/>
        </authorList>
    </citation>
    <scope>NUCLEOTIDE SEQUENCE [LARGE SCALE GENOMIC DNA]</scope>
    <source>
        <strain evidence="3">H-6 / AS 2.3317 / CBS 10644</strain>
    </source>
</reference>
<dbReference type="SUPFAM" id="SSF81606">
    <property type="entry name" value="PP2C-like"/>
    <property type="match status" value="1"/>
</dbReference>
<organism evidence="2 3">
    <name type="scientific">Saccharomyces arboricola (strain H-6 / AS 2.3317 / CBS 10644)</name>
    <name type="common">Yeast</name>
    <dbReference type="NCBI Taxonomy" id="1160507"/>
    <lineage>
        <taxon>Eukaryota</taxon>
        <taxon>Fungi</taxon>
        <taxon>Dikarya</taxon>
        <taxon>Ascomycota</taxon>
        <taxon>Saccharomycotina</taxon>
        <taxon>Saccharomycetes</taxon>
        <taxon>Saccharomycetales</taxon>
        <taxon>Saccharomycetaceae</taxon>
        <taxon>Saccharomyces</taxon>
    </lineage>
</organism>
<dbReference type="OrthoDB" id="416093at2759"/>
<dbReference type="Gene3D" id="3.60.40.10">
    <property type="entry name" value="PPM-type phosphatase domain"/>
    <property type="match status" value="1"/>
</dbReference>
<comment type="caution">
    <text evidence="2">The sequence shown here is derived from an EMBL/GenBank/DDBJ whole genome shotgun (WGS) entry which is preliminary data.</text>
</comment>
<proteinExistence type="predicted"/>
<dbReference type="Proteomes" id="UP000006968">
    <property type="component" value="Chromosome III"/>
</dbReference>